<dbReference type="Gene3D" id="1.10.10.10">
    <property type="entry name" value="Winged helix-like DNA-binding domain superfamily/Winged helix DNA-binding domain"/>
    <property type="match status" value="1"/>
</dbReference>
<reference evidence="3" key="1">
    <citation type="submission" date="2019-06" db="EMBL/GenBank/DDBJ databases">
        <title>Gordonia isolated from sludge of a wastewater treatment plant.</title>
        <authorList>
            <person name="Tamura T."/>
            <person name="Aoyama K."/>
            <person name="Kang Y."/>
            <person name="Saito S."/>
            <person name="Akiyama N."/>
            <person name="Yazawa K."/>
            <person name="Gonoi T."/>
            <person name="Mikami Y."/>
        </authorList>
    </citation>
    <scope>NUCLEOTIDE SEQUENCE [LARGE SCALE GENOMIC DNA]</scope>
    <source>
        <strain evidence="3">NBRC 107696</strain>
    </source>
</reference>
<dbReference type="AlphaFoldDB" id="A0A7I9V6L0"/>
<dbReference type="InterPro" id="IPR016032">
    <property type="entry name" value="Sig_transdc_resp-reg_C-effctor"/>
</dbReference>
<protein>
    <recommendedName>
        <fullName evidence="1">HTH luxR-type domain-containing protein</fullName>
    </recommendedName>
</protein>
<dbReference type="GO" id="GO:0006355">
    <property type="term" value="P:regulation of DNA-templated transcription"/>
    <property type="evidence" value="ECO:0007669"/>
    <property type="project" value="InterPro"/>
</dbReference>
<dbReference type="InterPro" id="IPR036388">
    <property type="entry name" value="WH-like_DNA-bd_sf"/>
</dbReference>
<feature type="domain" description="HTH luxR-type" evidence="1">
    <location>
        <begin position="147"/>
        <end position="188"/>
    </location>
</feature>
<comment type="caution">
    <text evidence="2">The sequence shown here is derived from an EMBL/GenBank/DDBJ whole genome shotgun (WGS) entry which is preliminary data.</text>
</comment>
<evidence type="ECO:0000313" key="2">
    <source>
        <dbReference type="EMBL" id="GEE00723.1"/>
    </source>
</evidence>
<dbReference type="RefSeq" id="WP_228461188.1">
    <property type="nucleotide sequence ID" value="NZ_BJOV01000002.1"/>
</dbReference>
<accession>A0A7I9V6L0</accession>
<dbReference type="SUPFAM" id="SSF46894">
    <property type="entry name" value="C-terminal effector domain of the bipartite response regulators"/>
    <property type="match status" value="1"/>
</dbReference>
<dbReference type="InterPro" id="IPR000792">
    <property type="entry name" value="Tscrpt_reg_LuxR_C"/>
</dbReference>
<evidence type="ECO:0000259" key="1">
    <source>
        <dbReference type="Pfam" id="PF00196"/>
    </source>
</evidence>
<proteinExistence type="predicted"/>
<keyword evidence="3" id="KW-1185">Reference proteome</keyword>
<organism evidence="2 3">
    <name type="scientific">Gordonia spumicola</name>
    <dbReference type="NCBI Taxonomy" id="589161"/>
    <lineage>
        <taxon>Bacteria</taxon>
        <taxon>Bacillati</taxon>
        <taxon>Actinomycetota</taxon>
        <taxon>Actinomycetes</taxon>
        <taxon>Mycobacteriales</taxon>
        <taxon>Gordoniaceae</taxon>
        <taxon>Gordonia</taxon>
    </lineage>
</organism>
<dbReference type="Pfam" id="PF00196">
    <property type="entry name" value="GerE"/>
    <property type="match status" value="1"/>
</dbReference>
<evidence type="ECO:0000313" key="3">
    <source>
        <dbReference type="Proteomes" id="UP000444960"/>
    </source>
</evidence>
<dbReference type="Proteomes" id="UP000444960">
    <property type="component" value="Unassembled WGS sequence"/>
</dbReference>
<sequence>MTVTGSDVRGLVDRAHTIPTGRRAVPISVELPRTDGTVGLLDVRPFEAAAMQSWLGSIGHRARVIVAADLRASEVPSVVIARDPQAIDPRVARHLRNVRFIAVTDRPTDGTSSAVVVIVDSPTAPDEVQAVVDGVLGGRRRGARIRLSERELDVMTTYVMGATVSKTAAKHFIAEATVRTHYQRVTRRYEEAGRPVANKSQLLVRMVSDGWIELE</sequence>
<dbReference type="EMBL" id="BJOV01000002">
    <property type="protein sequence ID" value="GEE00723.1"/>
    <property type="molecule type" value="Genomic_DNA"/>
</dbReference>
<gene>
    <name evidence="2" type="ORF">nbrc107696_11690</name>
</gene>
<name>A0A7I9V6L0_9ACTN</name>
<dbReference type="GO" id="GO:0003677">
    <property type="term" value="F:DNA binding"/>
    <property type="evidence" value="ECO:0007669"/>
    <property type="project" value="InterPro"/>
</dbReference>